<dbReference type="SUPFAM" id="SSF117281">
    <property type="entry name" value="Kelch motif"/>
    <property type="match status" value="1"/>
</dbReference>
<evidence type="ECO:0000256" key="1">
    <source>
        <dbReference type="ARBA" id="ARBA00022441"/>
    </source>
</evidence>
<evidence type="ECO:0000313" key="3">
    <source>
        <dbReference type="Proteomes" id="UP001235939"/>
    </source>
</evidence>
<dbReference type="InterPro" id="IPR006652">
    <property type="entry name" value="Kelch_1"/>
</dbReference>
<dbReference type="EMBL" id="CP092886">
    <property type="protein sequence ID" value="UYV83756.1"/>
    <property type="molecule type" value="Genomic_DNA"/>
</dbReference>
<gene>
    <name evidence="2" type="ORF">LAZ67_X000021</name>
</gene>
<protein>
    <submittedName>
        <fullName evidence="2">KLHDC3</fullName>
    </submittedName>
</protein>
<sequence length="377" mass="43604">MAHWVVRTNNGPPRVNHAAVLINTKIFSFGGFCNRENYTIFRPIEVYVLDIETLKWAILQKNHWHIPQVPFQRYGHSVVSYEGKAYLWGGRNDINACNSLYVFDVKTLNWEMPDTTGIVPSSRDGHASAVVGDYMYTFGGYIEALHMFSQDLFRINLRTKYWEFISTQGELPTWRDFHTFTPIGTDIYVFGGRGDASGAIDTQSEEYCNSLTFLDTLKMEWIRPHTNGRIPIGRRSHSAFVFEDRLYIFGGYNSLFDTHFNDLHCYTPSTENWQKVKTYGISGPPCPRRRQSICAIKNRVFLFGGTSPDPNLLEYHHNLLERLQDHGDLYVLDLWPSLKTLSILSVIKHKLDYSCLPKDIKFDINFLIKQEASSFRN</sequence>
<dbReference type="Pfam" id="PF24681">
    <property type="entry name" value="Kelch_KLHDC2_KLHL20_DRC7"/>
    <property type="match status" value="1"/>
</dbReference>
<dbReference type="InterPro" id="IPR052637">
    <property type="entry name" value="KLHDC3-like"/>
</dbReference>
<reference evidence="2 3" key="1">
    <citation type="submission" date="2022-03" db="EMBL/GenBank/DDBJ databases">
        <title>A chromosomal length assembly of Cordylochernes scorpioides.</title>
        <authorList>
            <person name="Zeh D."/>
            <person name="Zeh J."/>
        </authorList>
    </citation>
    <scope>NUCLEOTIDE SEQUENCE [LARGE SCALE GENOMIC DNA]</scope>
    <source>
        <strain evidence="2">IN4F17</strain>
        <tissue evidence="2">Whole Body</tissue>
    </source>
</reference>
<name>A0ABY6LRA4_9ARAC</name>
<dbReference type="PANTHER" id="PTHR46461">
    <property type="entry name" value="KELCH DOMAIN-CONTAINING PROTEIN 3"/>
    <property type="match status" value="1"/>
</dbReference>
<keyword evidence="3" id="KW-1185">Reference proteome</keyword>
<accession>A0ABY6LRA4</accession>
<dbReference type="Gene3D" id="2.120.10.80">
    <property type="entry name" value="Kelch-type beta propeller"/>
    <property type="match status" value="2"/>
</dbReference>
<dbReference type="Proteomes" id="UP001235939">
    <property type="component" value="Chromosome X"/>
</dbReference>
<organism evidence="2 3">
    <name type="scientific">Cordylochernes scorpioides</name>
    <dbReference type="NCBI Taxonomy" id="51811"/>
    <lineage>
        <taxon>Eukaryota</taxon>
        <taxon>Metazoa</taxon>
        <taxon>Ecdysozoa</taxon>
        <taxon>Arthropoda</taxon>
        <taxon>Chelicerata</taxon>
        <taxon>Arachnida</taxon>
        <taxon>Pseudoscorpiones</taxon>
        <taxon>Cheliferoidea</taxon>
        <taxon>Chernetidae</taxon>
        <taxon>Cordylochernes</taxon>
    </lineage>
</organism>
<dbReference type="PANTHER" id="PTHR46461:SF1">
    <property type="entry name" value="KELCH DOMAIN-CONTAINING PROTEIN 3"/>
    <property type="match status" value="1"/>
</dbReference>
<dbReference type="SUPFAM" id="SSF50965">
    <property type="entry name" value="Galactose oxidase, central domain"/>
    <property type="match status" value="1"/>
</dbReference>
<dbReference type="Pfam" id="PF01344">
    <property type="entry name" value="Kelch_1"/>
    <property type="match status" value="1"/>
</dbReference>
<dbReference type="InterPro" id="IPR011043">
    <property type="entry name" value="Gal_Oxase/kelch_b-propeller"/>
</dbReference>
<dbReference type="InterPro" id="IPR015915">
    <property type="entry name" value="Kelch-typ_b-propeller"/>
</dbReference>
<proteinExistence type="predicted"/>
<keyword evidence="1" id="KW-0880">Kelch repeat</keyword>
<evidence type="ECO:0000313" key="2">
    <source>
        <dbReference type="EMBL" id="UYV83756.1"/>
    </source>
</evidence>